<evidence type="ECO:0000256" key="1">
    <source>
        <dbReference type="ARBA" id="ARBA00007734"/>
    </source>
</evidence>
<dbReference type="Proteomes" id="UP000323824">
    <property type="component" value="Chromosome"/>
</dbReference>
<gene>
    <name evidence="3" type="ORF">EW093_08965</name>
</gene>
<dbReference type="InterPro" id="IPR008258">
    <property type="entry name" value="Transglycosylase_SLT_dom_1"/>
</dbReference>
<dbReference type="InterPro" id="IPR023346">
    <property type="entry name" value="Lysozyme-like_dom_sf"/>
</dbReference>
<evidence type="ECO:0000259" key="2">
    <source>
        <dbReference type="Pfam" id="PF01464"/>
    </source>
</evidence>
<sequence>MILSIKKILFFMFLRSDALELNVKNKKNNPMIKFSSLKHTLILTLLFILVGCKTDHIKKKDVEYLFWNASLKTENSFIKEAVKELNDEKGETLIVNRYNSPQTQEEVIDFFTGYTGNRDIAQAILKYSIKYDVPPSLAFALSKAESSFNPKAINRNSTSIDRGLFQLNSTTFSDLTLEEFFDIDTNSAKGIKFIRWCLDTGKNEVSALAMYNAGSGRVSGRGTPKMTLDYISKVLDYRGVLLDEFNLEMSSFARINPKSVKLVKDVTLPLD</sequence>
<protein>
    <submittedName>
        <fullName evidence="3">Lytic transglycosylase domain-containing protein</fullName>
    </submittedName>
</protein>
<accession>A0A5C1QBE4</accession>
<dbReference type="AlphaFoldDB" id="A0A5C1QBE4"/>
<evidence type="ECO:0000313" key="3">
    <source>
        <dbReference type="EMBL" id="QEN04827.1"/>
    </source>
</evidence>
<evidence type="ECO:0000313" key="4">
    <source>
        <dbReference type="Proteomes" id="UP000323824"/>
    </source>
</evidence>
<dbReference type="Pfam" id="PF01464">
    <property type="entry name" value="SLT"/>
    <property type="match status" value="1"/>
</dbReference>
<dbReference type="EMBL" id="CP035807">
    <property type="protein sequence ID" value="QEN04827.1"/>
    <property type="molecule type" value="Genomic_DNA"/>
</dbReference>
<reference evidence="3 4" key="1">
    <citation type="submission" date="2019-02" db="EMBL/GenBank/DDBJ databases">
        <authorList>
            <person name="Fomenkov A."/>
            <person name="Dubinina G."/>
            <person name="Grabovich M."/>
            <person name="Vincze T."/>
            <person name="Roberts R.J."/>
        </authorList>
    </citation>
    <scope>NUCLEOTIDE SEQUENCE [LARGE SCALE GENOMIC DNA]</scope>
    <source>
        <strain evidence="3 4">P</strain>
    </source>
</reference>
<dbReference type="SUPFAM" id="SSF53955">
    <property type="entry name" value="Lysozyme-like"/>
    <property type="match status" value="1"/>
</dbReference>
<reference evidence="3 4" key="2">
    <citation type="submission" date="2019-09" db="EMBL/GenBank/DDBJ databases">
        <title>Complete Genome Sequence and Methylome Analysis of free living Spirochaetas.</title>
        <authorList>
            <person name="Leshcheva N."/>
            <person name="Mikheeva N."/>
        </authorList>
    </citation>
    <scope>NUCLEOTIDE SEQUENCE [LARGE SCALE GENOMIC DNA]</scope>
    <source>
        <strain evidence="3 4">P</strain>
    </source>
</reference>
<feature type="domain" description="Transglycosylase SLT" evidence="2">
    <location>
        <begin position="124"/>
        <end position="219"/>
    </location>
</feature>
<name>A0A5C1QBE4_9SPIO</name>
<dbReference type="PANTHER" id="PTHR37423:SF2">
    <property type="entry name" value="MEMBRANE-BOUND LYTIC MUREIN TRANSGLYCOSYLASE C"/>
    <property type="match status" value="1"/>
</dbReference>
<dbReference type="KEGG" id="sper:EW093_08965"/>
<dbReference type="Gene3D" id="1.10.530.10">
    <property type="match status" value="1"/>
</dbReference>
<organism evidence="3 4">
    <name type="scientific">Thiospirochaeta perfilievii</name>
    <dbReference type="NCBI Taxonomy" id="252967"/>
    <lineage>
        <taxon>Bacteria</taxon>
        <taxon>Pseudomonadati</taxon>
        <taxon>Spirochaetota</taxon>
        <taxon>Spirochaetia</taxon>
        <taxon>Spirochaetales</taxon>
        <taxon>Spirochaetaceae</taxon>
        <taxon>Thiospirochaeta</taxon>
    </lineage>
</organism>
<proteinExistence type="inferred from homology"/>
<keyword evidence="4" id="KW-1185">Reference proteome</keyword>
<dbReference type="PANTHER" id="PTHR37423">
    <property type="entry name" value="SOLUBLE LYTIC MUREIN TRANSGLYCOSYLASE-RELATED"/>
    <property type="match status" value="1"/>
</dbReference>
<dbReference type="OrthoDB" id="360732at2"/>
<comment type="similarity">
    <text evidence="1">Belongs to the transglycosylase Slt family.</text>
</comment>